<evidence type="ECO:0000313" key="3">
    <source>
        <dbReference type="Proteomes" id="UP000019116"/>
    </source>
</evidence>
<organism evidence="2">
    <name type="scientific">Triticum aestivum</name>
    <name type="common">Wheat</name>
    <dbReference type="NCBI Taxonomy" id="4565"/>
    <lineage>
        <taxon>Eukaryota</taxon>
        <taxon>Viridiplantae</taxon>
        <taxon>Streptophyta</taxon>
        <taxon>Embryophyta</taxon>
        <taxon>Tracheophyta</taxon>
        <taxon>Spermatophyta</taxon>
        <taxon>Magnoliopsida</taxon>
        <taxon>Liliopsida</taxon>
        <taxon>Poales</taxon>
        <taxon>Poaceae</taxon>
        <taxon>BOP clade</taxon>
        <taxon>Pooideae</taxon>
        <taxon>Triticodae</taxon>
        <taxon>Triticeae</taxon>
        <taxon>Triticinae</taxon>
        <taxon>Triticum</taxon>
    </lineage>
</organism>
<feature type="transmembrane region" description="Helical" evidence="1">
    <location>
        <begin position="272"/>
        <end position="298"/>
    </location>
</feature>
<dbReference type="Gramene" id="TraesCAD_scaffold_080866_01G000300.1">
    <property type="protein sequence ID" value="TraesCAD_scaffold_080866_01G000300.1"/>
    <property type="gene ID" value="TraesCAD_scaffold_080866_01G000300"/>
</dbReference>
<dbReference type="EnsemblPlants" id="TraesCS3A02G013300.1">
    <property type="protein sequence ID" value="TraesCS3A02G013300.1"/>
    <property type="gene ID" value="TraesCS3A02G013300"/>
</dbReference>
<dbReference type="Gramene" id="TraesRN3A0100024300.1">
    <property type="protein sequence ID" value="TraesRN3A0100024300.1"/>
    <property type="gene ID" value="TraesRN3A0100024300"/>
</dbReference>
<feature type="transmembrane region" description="Helical" evidence="1">
    <location>
        <begin position="370"/>
        <end position="388"/>
    </location>
</feature>
<dbReference type="OrthoDB" id="656344at2759"/>
<feature type="transmembrane region" description="Helical" evidence="1">
    <location>
        <begin position="230"/>
        <end position="248"/>
    </location>
</feature>
<reference evidence="2" key="1">
    <citation type="submission" date="2018-08" db="EMBL/GenBank/DDBJ databases">
        <authorList>
            <person name="Rossello M."/>
        </authorList>
    </citation>
    <scope>NUCLEOTIDE SEQUENCE [LARGE SCALE GENOMIC DNA]</scope>
    <source>
        <strain evidence="2">cv. Chinese Spring</strain>
    </source>
</reference>
<feature type="transmembrane region" description="Helical" evidence="1">
    <location>
        <begin position="57"/>
        <end position="77"/>
    </location>
</feature>
<keyword evidence="1" id="KW-0472">Membrane</keyword>
<feature type="transmembrane region" description="Helical" evidence="1">
    <location>
        <begin position="89"/>
        <end position="113"/>
    </location>
</feature>
<evidence type="ECO:0000256" key="1">
    <source>
        <dbReference type="SAM" id="Phobius"/>
    </source>
</evidence>
<accession>A0A3B6EAM6</accession>
<protein>
    <submittedName>
        <fullName evidence="2">Uncharacterized protein</fullName>
    </submittedName>
</protein>
<dbReference type="Gramene" id="TraesJUL3A03G01320720.1">
    <property type="protein sequence ID" value="TraesJUL3A03G01320720.1"/>
    <property type="gene ID" value="TraesJUL3A03G01320720"/>
</dbReference>
<dbReference type="Gramene" id="TraesCS3A02G013300.1">
    <property type="protein sequence ID" value="TraesCS3A02G013300.1"/>
    <property type="gene ID" value="TraesCS3A02G013300"/>
</dbReference>
<evidence type="ECO:0000313" key="2">
    <source>
        <dbReference type="EnsemblPlants" id="TraesCS3A02G013300.1"/>
    </source>
</evidence>
<dbReference type="Gramene" id="TraesROB_scaffold_119872_01G000100.1">
    <property type="protein sequence ID" value="TraesROB_scaffold_119872_01G000100.1"/>
    <property type="gene ID" value="TraesROB_scaffold_119872_01G000100"/>
</dbReference>
<proteinExistence type="predicted"/>
<feature type="transmembrane region" description="Helical" evidence="1">
    <location>
        <begin position="305"/>
        <end position="326"/>
    </location>
</feature>
<dbReference type="AlphaFoldDB" id="A0A3B6EAM6"/>
<feature type="transmembrane region" description="Helical" evidence="1">
    <location>
        <begin position="154"/>
        <end position="175"/>
    </location>
</feature>
<keyword evidence="3" id="KW-1185">Reference proteome</keyword>
<reference evidence="2" key="2">
    <citation type="submission" date="2018-10" db="UniProtKB">
        <authorList>
            <consortium name="EnsemblPlants"/>
        </authorList>
    </citation>
    <scope>IDENTIFICATION</scope>
</reference>
<dbReference type="STRING" id="4565.A0A3B6EAM6"/>
<name>A0A3B6EAM6_WHEAT</name>
<feature type="transmembrane region" description="Helical" evidence="1">
    <location>
        <begin position="408"/>
        <end position="432"/>
    </location>
</feature>
<dbReference type="OMA" id="FGHGFEM"/>
<feature type="transmembrane region" description="Helical" evidence="1">
    <location>
        <begin position="125"/>
        <end position="148"/>
    </location>
</feature>
<keyword evidence="1" id="KW-1133">Transmembrane helix</keyword>
<dbReference type="Proteomes" id="UP000019116">
    <property type="component" value="Chromosome 3A"/>
</dbReference>
<dbReference type="Gramene" id="TraesCS3A03G0027000.1">
    <property type="protein sequence ID" value="TraesCS3A03G0027000.1.CDS"/>
    <property type="gene ID" value="TraesCS3A03G0027000"/>
</dbReference>
<sequence length="438" mass="46841">MGLTAGLAPPLSGSPLDSFSLELQNCHYMELLTKLIGHLPFGHGFEMAELLNRSRSLAEGVVVMICPVLLALALNLVDLNGEVYGHGVPIPLITMAGFTLITGICPLLACCFFERFFGLGVSPIPVTTSLATLSSCCLVVLACLIAQFIVSKSIFVTVGVICGILVLVRTVCYYVHDTRNDDGREYTTDMHSVLDESHEFLTSVTGILFLGFEGLALNGHGQTGRKGEELVGYISFIVCTFGVCLMFLEMTPPPCFAVHRHGSQEERSEGEQQIVCLTLVLDCIMAVGIFVLLLVVMLKLTPLEFALWVLLPPAVSFGQLPVLVALKGNTQDEQESRPASLELTKATFTGFLAVSVTAISNASPSKLTRFFLLLSSMAIGFGLSWRLLSQINIKSGLASCVSSAHVASAAKLASFCAHLCIVIATVLFVVMAGKASGK</sequence>
<dbReference type="Gramene" id="TraesJAG3A03G01319070.1">
    <property type="protein sequence ID" value="TraesJAG3A03G01319070.1"/>
    <property type="gene ID" value="TraesJAG3A03G01319070"/>
</dbReference>
<keyword evidence="1" id="KW-0812">Transmembrane</keyword>